<dbReference type="Pfam" id="PF09848">
    <property type="entry name" value="SLFN-g3_helicase"/>
    <property type="match status" value="1"/>
</dbReference>
<dbReference type="AlphaFoldDB" id="A0A0K8P293"/>
<accession>A0A0K8P293</accession>
<protein>
    <recommendedName>
        <fullName evidence="1">Schlafen group 3-like DNA/RNA helicase domain-containing protein</fullName>
    </recommendedName>
</protein>
<dbReference type="InterPro" id="IPR018647">
    <property type="entry name" value="SLFN_3-like_DNA/RNA_helicase"/>
</dbReference>
<dbReference type="InterPro" id="IPR027417">
    <property type="entry name" value="P-loop_NTPase"/>
</dbReference>
<gene>
    <name evidence="2" type="ORF">ISF6_2637</name>
</gene>
<organism evidence="2 3">
    <name type="scientific">Piscinibacter sakaiensis</name>
    <name type="common">Ideonella sakaiensis</name>
    <dbReference type="NCBI Taxonomy" id="1547922"/>
    <lineage>
        <taxon>Bacteria</taxon>
        <taxon>Pseudomonadati</taxon>
        <taxon>Pseudomonadota</taxon>
        <taxon>Betaproteobacteria</taxon>
        <taxon>Burkholderiales</taxon>
        <taxon>Sphaerotilaceae</taxon>
        <taxon>Piscinibacter</taxon>
    </lineage>
</organism>
<evidence type="ECO:0000313" key="2">
    <source>
        <dbReference type="EMBL" id="GAP36797.1"/>
    </source>
</evidence>
<dbReference type="EMBL" id="BBYR01000039">
    <property type="protein sequence ID" value="GAP36797.1"/>
    <property type="molecule type" value="Genomic_DNA"/>
</dbReference>
<proteinExistence type="predicted"/>
<reference evidence="2 3" key="2">
    <citation type="journal article" date="2016" name="Science">
        <title>A bacterium that degrades and assimilates poly(ethylene terephthalate).</title>
        <authorList>
            <person name="Yoshida S."/>
            <person name="Hiraga K."/>
            <person name="Takehana T."/>
            <person name="Taniguchi I."/>
            <person name="Yamaji H."/>
            <person name="Maeda Y."/>
            <person name="Toyohara K."/>
            <person name="Miyamoto K."/>
            <person name="Kimura Y."/>
            <person name="Oda K."/>
        </authorList>
    </citation>
    <scope>NUCLEOTIDE SEQUENCE [LARGE SCALE GENOMIC DNA]</scope>
    <source>
        <strain evidence="3">NBRC 110686 / TISTR 2288 / 201-F6</strain>
    </source>
</reference>
<evidence type="ECO:0000313" key="3">
    <source>
        <dbReference type="Proteomes" id="UP000037660"/>
    </source>
</evidence>
<reference evidence="3" key="1">
    <citation type="submission" date="2015-07" db="EMBL/GenBank/DDBJ databases">
        <title>Discovery of a poly(ethylene terephthalate assimilation.</title>
        <authorList>
            <person name="Yoshida S."/>
            <person name="Hiraga K."/>
            <person name="Takehana T."/>
            <person name="Taniguchi I."/>
            <person name="Yamaji H."/>
            <person name="Maeda Y."/>
            <person name="Toyohara K."/>
            <person name="Miyamoto K."/>
            <person name="Kimura Y."/>
            <person name="Oda K."/>
        </authorList>
    </citation>
    <scope>NUCLEOTIDE SEQUENCE [LARGE SCALE GENOMIC DNA]</scope>
    <source>
        <strain evidence="3">NBRC 110686 / TISTR 2288 / 201-F6</strain>
    </source>
</reference>
<evidence type="ECO:0000259" key="1">
    <source>
        <dbReference type="Pfam" id="PF09848"/>
    </source>
</evidence>
<dbReference type="SUPFAM" id="SSF52540">
    <property type="entry name" value="P-loop containing nucleoside triphosphate hydrolases"/>
    <property type="match status" value="1"/>
</dbReference>
<dbReference type="STRING" id="1547922.ISF6_2637"/>
<dbReference type="Proteomes" id="UP000037660">
    <property type="component" value="Unassembled WGS sequence"/>
</dbReference>
<keyword evidence="3" id="KW-1185">Reference proteome</keyword>
<dbReference type="Gene3D" id="3.40.50.300">
    <property type="entry name" value="P-loop containing nucleotide triphosphate hydrolases"/>
    <property type="match status" value="1"/>
</dbReference>
<comment type="caution">
    <text evidence="2">The sequence shown here is derived from an EMBL/GenBank/DDBJ whole genome shotgun (WGS) entry which is preliminary data.</text>
</comment>
<feature type="domain" description="Schlafen group 3-like DNA/RNA helicase" evidence="1">
    <location>
        <begin position="263"/>
        <end position="653"/>
    </location>
</feature>
<name>A0A0K8P293_PISS1</name>
<sequence length="682" mass="76216">MAALIVRGPRRCSDNLARDMAPANPLRLIQRAWYAASFDDFGAQSDHEIVGELTRQSHHAVELAQRDAWLAEIELLRRWLKGRQGTLLLEFNIPRMGLRADAVLVIAGCVVILEFKVGDSTVGQSALNQVWQYALDTKNFHETSHGLPIIPVVVPTGLAARESAAPGYASDGVRDPIALAPQQVPELLNELSQCFASPIDPKAWQAGRYRPTPTIIEAAQHLYARHEVTDIVRTEADATNLTDTAHRLEALIRQARQQGEKLICFVTGVPGAGKTLVGLNLATARRDIGDAHAVFLSGNGPLVSVLCEALTRDDVRRRRQAGESVTKASASKPIKAFIQNVHHFRDEALRAAQAPVDRIVIFDEAQRAWNRQKTTQFMRQKKNQPDFNRSEPEFLIETMDRHVGWAVIVCLVGGGQEIHTGEAGIGAWIDACRERFPHWRLCLSDQLLEAEYGAGEPLSRARAGSRTEFYRDLHLSVSMRSFRADSVSAFVKALLDLDGDAARDALSRFGDRYPIVVTRDLNAAKQWVRRQARANERYGLLGSSKAMRLRPYAVDVRLAADPIHYFLADGDDVRSSFYLEECATEFQVQGLELDWACAAWDADLRMTSAGWRHYDFSGSRWKNIHSTENQRNLKNAYRVLLTRARQGMVIFVPPGDQHDATRVPGYYAETFDYLRGLGLPVI</sequence>